<dbReference type="OrthoDB" id="2229810at2"/>
<proteinExistence type="predicted"/>
<protein>
    <submittedName>
        <fullName evidence="1">Uncharacterized protein</fullName>
    </submittedName>
</protein>
<reference evidence="1 2" key="1">
    <citation type="journal article" date="2007" name="PLoS Genet.">
        <title>A tale of two oxidation states: bacterial colonization of arsenic-rich environments.</title>
        <authorList>
            <person name="Muller D."/>
            <person name="Medigue C."/>
            <person name="Koechler S."/>
            <person name="Barbe V."/>
            <person name="Barakat M."/>
            <person name="Talla E."/>
            <person name="Bonnefoy V."/>
            <person name="Krin E."/>
            <person name="Arsene-Ploetze F."/>
            <person name="Carapito C."/>
            <person name="Chandler M."/>
            <person name="Cournoyer B."/>
            <person name="Cruveiller S."/>
            <person name="Dossat C."/>
            <person name="Duval S."/>
            <person name="Heymann M."/>
            <person name="Leize E."/>
            <person name="Lieutaud A."/>
            <person name="Lievremont D."/>
            <person name="Makita Y."/>
            <person name="Mangenot S."/>
            <person name="Nitschke W."/>
            <person name="Ortet P."/>
            <person name="Perdrial N."/>
            <person name="Schoepp B."/>
            <person name="Siguier N."/>
            <person name="Simeonova D.D."/>
            <person name="Rouy Z."/>
            <person name="Segurens B."/>
            <person name="Turlin E."/>
            <person name="Vallenet D."/>
            <person name="Van Dorsselaer A."/>
            <person name="Weiss S."/>
            <person name="Weissenbach J."/>
            <person name="Lett M.C."/>
            <person name="Danchin A."/>
            <person name="Bertin P.N."/>
        </authorList>
    </citation>
    <scope>NUCLEOTIDE SEQUENCE [LARGE SCALE GENOMIC DNA]</scope>
    <source>
        <strain evidence="2">ULPAs1</strain>
    </source>
</reference>
<dbReference type="AlphaFoldDB" id="A4G7N1"/>
<sequence length="118" mass="13207">MTTEQIYPADMVSLDREFGLCNLIIVDHAPWDEVHLLSLEARLNACLQWVESGEIYLVHPAAQACEFVFNLQFIYAPDAQACAFLNSARDILDEAGYSLYFGPLGSSYADEVEPKQDS</sequence>
<name>A4G7N1_HERAR</name>
<dbReference type="HOGENOM" id="CLU_144036_0_0_4"/>
<organism evidence="1 2">
    <name type="scientific">Herminiimonas arsenicoxydans</name>
    <dbReference type="NCBI Taxonomy" id="204773"/>
    <lineage>
        <taxon>Bacteria</taxon>
        <taxon>Pseudomonadati</taxon>
        <taxon>Pseudomonadota</taxon>
        <taxon>Betaproteobacteria</taxon>
        <taxon>Burkholderiales</taxon>
        <taxon>Oxalobacteraceae</taxon>
        <taxon>Herminiimonas</taxon>
    </lineage>
</organism>
<accession>A4G7N1</accession>
<dbReference type="STRING" id="204773.HEAR2387"/>
<dbReference type="Pfam" id="PF20212">
    <property type="entry name" value="DUF6572"/>
    <property type="match status" value="1"/>
</dbReference>
<evidence type="ECO:0000313" key="2">
    <source>
        <dbReference type="Proteomes" id="UP000006697"/>
    </source>
</evidence>
<dbReference type="EMBL" id="CU207211">
    <property type="protein sequence ID" value="CAL62518.1"/>
    <property type="molecule type" value="Genomic_DNA"/>
</dbReference>
<evidence type="ECO:0000313" key="1">
    <source>
        <dbReference type="EMBL" id="CAL62518.1"/>
    </source>
</evidence>
<dbReference type="Proteomes" id="UP000006697">
    <property type="component" value="Chromosome"/>
</dbReference>
<keyword evidence="2" id="KW-1185">Reference proteome</keyword>
<dbReference type="KEGG" id="har:HEAR2387"/>
<dbReference type="eggNOG" id="ENOG50332JM">
    <property type="taxonomic scope" value="Bacteria"/>
</dbReference>
<gene>
    <name evidence="1" type="ordered locus">HEAR2387</name>
</gene>
<dbReference type="InterPro" id="IPR046702">
    <property type="entry name" value="DUF6572"/>
</dbReference>